<proteinExistence type="predicted"/>
<evidence type="ECO:0000313" key="1">
    <source>
        <dbReference type="EMBL" id="SQC58339.1"/>
    </source>
</evidence>
<gene>
    <name evidence="1" type="ORF">NCTC13465_05984</name>
</gene>
<organism evidence="1 2">
    <name type="scientific">Klebsiella pneumoniae</name>
    <dbReference type="NCBI Taxonomy" id="573"/>
    <lineage>
        <taxon>Bacteria</taxon>
        <taxon>Pseudomonadati</taxon>
        <taxon>Pseudomonadota</taxon>
        <taxon>Gammaproteobacteria</taxon>
        <taxon>Enterobacterales</taxon>
        <taxon>Enterobacteriaceae</taxon>
        <taxon>Klebsiella/Raoultella group</taxon>
        <taxon>Klebsiella</taxon>
        <taxon>Klebsiella pneumoniae complex</taxon>
    </lineage>
</organism>
<dbReference type="EMBL" id="UAWQ01000020">
    <property type="protein sequence ID" value="SQC58339.1"/>
    <property type="molecule type" value="Genomic_DNA"/>
</dbReference>
<dbReference type="AlphaFoldDB" id="A0A2X3IBR1"/>
<protein>
    <submittedName>
        <fullName evidence="1">Tyrosine-specific transporter</fullName>
    </submittedName>
</protein>
<dbReference type="Proteomes" id="UP000251721">
    <property type="component" value="Unassembled WGS sequence"/>
</dbReference>
<accession>A0A2X3IBR1</accession>
<evidence type="ECO:0000313" key="2">
    <source>
        <dbReference type="Proteomes" id="UP000251721"/>
    </source>
</evidence>
<sequence length="63" mass="6951">MVVMISVLVIATLLKDTTRVGYLLDGNWLYMVPVFKRRGILLLGTVYRAGDGAGLRRQTGKIA</sequence>
<reference evidence="1 2" key="1">
    <citation type="submission" date="2018-06" db="EMBL/GenBank/DDBJ databases">
        <authorList>
            <consortium name="Pathogen Informatics"/>
            <person name="Doyle S."/>
        </authorList>
    </citation>
    <scope>NUCLEOTIDE SEQUENCE [LARGE SCALE GENOMIC DNA]</scope>
    <source>
        <strain evidence="1 2">NCTC13465</strain>
    </source>
</reference>
<name>A0A2X3IBR1_KLEPN</name>